<evidence type="ECO:0000256" key="1">
    <source>
        <dbReference type="ARBA" id="ARBA00005510"/>
    </source>
</evidence>
<evidence type="ECO:0000259" key="6">
    <source>
        <dbReference type="PROSITE" id="PS51671"/>
    </source>
</evidence>
<reference evidence="7" key="2">
    <citation type="submission" date="2023-06" db="EMBL/GenBank/DDBJ databases">
        <authorList>
            <person name="Ma L."/>
            <person name="Liu K.-W."/>
            <person name="Li Z."/>
            <person name="Hsiao Y.-Y."/>
            <person name="Qi Y."/>
            <person name="Fu T."/>
            <person name="Tang G."/>
            <person name="Zhang D."/>
            <person name="Sun W.-H."/>
            <person name="Liu D.-K."/>
            <person name="Li Y."/>
            <person name="Chen G.-Z."/>
            <person name="Liu X.-D."/>
            <person name="Liao X.-Y."/>
            <person name="Jiang Y.-T."/>
            <person name="Yu X."/>
            <person name="Hao Y."/>
            <person name="Huang J."/>
            <person name="Zhao X.-W."/>
            <person name="Ke S."/>
            <person name="Chen Y.-Y."/>
            <person name="Wu W.-L."/>
            <person name="Hsu J.-L."/>
            <person name="Lin Y.-F."/>
            <person name="Huang M.-D."/>
            <person name="Li C.-Y."/>
            <person name="Huang L."/>
            <person name="Wang Z.-W."/>
            <person name="Zhao X."/>
            <person name="Zhong W.-Y."/>
            <person name="Peng D.-H."/>
            <person name="Ahmad S."/>
            <person name="Lan S."/>
            <person name="Zhang J.-S."/>
            <person name="Tsai W.-C."/>
            <person name="Van De Peer Y."/>
            <person name="Liu Z.-J."/>
        </authorList>
    </citation>
    <scope>NUCLEOTIDE SEQUENCE</scope>
    <source>
        <strain evidence="7">SCP</strain>
        <tissue evidence="7">Leaves</tissue>
    </source>
</reference>
<dbReference type="InterPro" id="IPR011598">
    <property type="entry name" value="bHLH_dom"/>
</dbReference>
<comment type="similarity">
    <text evidence="1">Belongs to the bHLH protein family.</text>
</comment>
<reference evidence="7" key="1">
    <citation type="journal article" date="2023" name="Nat. Commun.">
        <title>Diploid and tetraploid genomes of Acorus and the evolution of monocots.</title>
        <authorList>
            <person name="Ma L."/>
            <person name="Liu K.W."/>
            <person name="Li Z."/>
            <person name="Hsiao Y.Y."/>
            <person name="Qi Y."/>
            <person name="Fu T."/>
            <person name="Tang G.D."/>
            <person name="Zhang D."/>
            <person name="Sun W.H."/>
            <person name="Liu D.K."/>
            <person name="Li Y."/>
            <person name="Chen G.Z."/>
            <person name="Liu X.D."/>
            <person name="Liao X.Y."/>
            <person name="Jiang Y.T."/>
            <person name="Yu X."/>
            <person name="Hao Y."/>
            <person name="Huang J."/>
            <person name="Zhao X.W."/>
            <person name="Ke S."/>
            <person name="Chen Y.Y."/>
            <person name="Wu W.L."/>
            <person name="Hsu J.L."/>
            <person name="Lin Y.F."/>
            <person name="Huang M.D."/>
            <person name="Li C.Y."/>
            <person name="Huang L."/>
            <person name="Wang Z.W."/>
            <person name="Zhao X."/>
            <person name="Zhong W.Y."/>
            <person name="Peng D.H."/>
            <person name="Ahmad S."/>
            <person name="Lan S."/>
            <person name="Zhang J.S."/>
            <person name="Tsai W.C."/>
            <person name="Van de Peer Y."/>
            <person name="Liu Z.J."/>
        </authorList>
    </citation>
    <scope>NUCLEOTIDE SEQUENCE</scope>
    <source>
        <strain evidence="7">SCP</strain>
    </source>
</reference>
<feature type="domain" description="BHLH" evidence="5">
    <location>
        <begin position="54"/>
        <end position="103"/>
    </location>
</feature>
<dbReference type="GO" id="GO:0003700">
    <property type="term" value="F:DNA-binding transcription factor activity"/>
    <property type="evidence" value="ECO:0007669"/>
    <property type="project" value="InterPro"/>
</dbReference>
<protein>
    <submittedName>
        <fullName evidence="7">Transcription factor bHLH30</fullName>
    </submittedName>
</protein>
<comment type="caution">
    <text evidence="7">The sequence shown here is derived from an EMBL/GenBank/DDBJ whole genome shotgun (WGS) entry which is preliminary data.</text>
</comment>
<evidence type="ECO:0000259" key="5">
    <source>
        <dbReference type="PROSITE" id="PS50888"/>
    </source>
</evidence>
<dbReference type="SMART" id="SM00353">
    <property type="entry name" value="HLH"/>
    <property type="match status" value="1"/>
</dbReference>
<dbReference type="PROSITE" id="PS51671">
    <property type="entry name" value="ACT"/>
    <property type="match status" value="1"/>
</dbReference>
<evidence type="ECO:0000256" key="3">
    <source>
        <dbReference type="ARBA" id="ARBA00023125"/>
    </source>
</evidence>
<dbReference type="GO" id="GO:0003677">
    <property type="term" value="F:DNA binding"/>
    <property type="evidence" value="ECO:0007669"/>
    <property type="project" value="UniProtKB-KW"/>
</dbReference>
<accession>A0AAV9BJL3</accession>
<dbReference type="InterPro" id="IPR002912">
    <property type="entry name" value="ACT_dom"/>
</dbReference>
<name>A0AAV9BJL3_ACOGR</name>
<dbReference type="Gene3D" id="4.10.280.10">
    <property type="entry name" value="Helix-loop-helix DNA-binding domain"/>
    <property type="match status" value="1"/>
</dbReference>
<dbReference type="PROSITE" id="PS50888">
    <property type="entry name" value="BHLH"/>
    <property type="match status" value="1"/>
</dbReference>
<dbReference type="PANTHER" id="PTHR45844:SF9">
    <property type="entry name" value="OS09G0463900 PROTEIN"/>
    <property type="match status" value="1"/>
</dbReference>
<keyword evidence="3" id="KW-0238">DNA-binding</keyword>
<dbReference type="InterPro" id="IPR045847">
    <property type="entry name" value="AIG1-like"/>
</dbReference>
<proteinExistence type="inferred from homology"/>
<dbReference type="GO" id="GO:0046983">
    <property type="term" value="F:protein dimerization activity"/>
    <property type="evidence" value="ECO:0007669"/>
    <property type="project" value="InterPro"/>
</dbReference>
<evidence type="ECO:0000256" key="4">
    <source>
        <dbReference type="ARBA" id="ARBA00023163"/>
    </source>
</evidence>
<sequence length="226" mass="24585">MGETSFGFSSFNGFSQSFGFNALVLDGGKGELVRAPVGPPVVAGKKGTPAAVAAALKSHSEAERRRRERINSHLTTLRSLVPCSDKMDKASLLAKVITHVKDLKRHATEPDEDGMHVNNGIFLIRASLCCEDRPDLLEDLKQTLANLPLKTLRAEISTLGGRVRNMFVMATEGKVTEIERHLIVSSAHQALKSVLDRVASPEFSPRSSLSCKRRRISSFDSLSSSS</sequence>
<feature type="domain" description="ACT" evidence="6">
    <location>
        <begin position="125"/>
        <end position="206"/>
    </location>
</feature>
<gene>
    <name evidence="7" type="ORF">QJS04_geneDACA011019</name>
</gene>
<keyword evidence="2" id="KW-0805">Transcription regulation</keyword>
<dbReference type="SUPFAM" id="SSF47459">
    <property type="entry name" value="HLH, helix-loop-helix DNA-binding domain"/>
    <property type="match status" value="1"/>
</dbReference>
<dbReference type="Proteomes" id="UP001179952">
    <property type="component" value="Unassembled WGS sequence"/>
</dbReference>
<dbReference type="PANTHER" id="PTHR45844">
    <property type="entry name" value="TRANSCRIPTION FACTOR BHLH30"/>
    <property type="match status" value="1"/>
</dbReference>
<dbReference type="Pfam" id="PF00010">
    <property type="entry name" value="HLH"/>
    <property type="match status" value="1"/>
</dbReference>
<dbReference type="InterPro" id="IPR036638">
    <property type="entry name" value="HLH_DNA-bd_sf"/>
</dbReference>
<evidence type="ECO:0000256" key="2">
    <source>
        <dbReference type="ARBA" id="ARBA00023015"/>
    </source>
</evidence>
<evidence type="ECO:0000313" key="8">
    <source>
        <dbReference type="Proteomes" id="UP001179952"/>
    </source>
</evidence>
<dbReference type="EMBL" id="JAUJYN010000003">
    <property type="protein sequence ID" value="KAK1276322.1"/>
    <property type="molecule type" value="Genomic_DNA"/>
</dbReference>
<evidence type="ECO:0000313" key="7">
    <source>
        <dbReference type="EMBL" id="KAK1276322.1"/>
    </source>
</evidence>
<keyword evidence="4" id="KW-0804">Transcription</keyword>
<keyword evidence="8" id="KW-1185">Reference proteome</keyword>
<dbReference type="AlphaFoldDB" id="A0AAV9BJL3"/>
<organism evidence="7 8">
    <name type="scientific">Acorus gramineus</name>
    <name type="common">Dwarf sweet flag</name>
    <dbReference type="NCBI Taxonomy" id="55184"/>
    <lineage>
        <taxon>Eukaryota</taxon>
        <taxon>Viridiplantae</taxon>
        <taxon>Streptophyta</taxon>
        <taxon>Embryophyta</taxon>
        <taxon>Tracheophyta</taxon>
        <taxon>Spermatophyta</taxon>
        <taxon>Magnoliopsida</taxon>
        <taxon>Liliopsida</taxon>
        <taxon>Acoraceae</taxon>
        <taxon>Acorus</taxon>
    </lineage>
</organism>